<evidence type="ECO:0000256" key="1">
    <source>
        <dbReference type="SAM" id="Coils"/>
    </source>
</evidence>
<name>A0A7W7QRY3_9ACTN</name>
<keyword evidence="1" id="KW-0175">Coiled coil</keyword>
<evidence type="ECO:0000313" key="2">
    <source>
        <dbReference type="EMBL" id="MBB4918488.1"/>
    </source>
</evidence>
<reference evidence="2 3" key="1">
    <citation type="submission" date="2020-08" db="EMBL/GenBank/DDBJ databases">
        <title>Genomic Encyclopedia of Type Strains, Phase III (KMG-III): the genomes of soil and plant-associated and newly described type strains.</title>
        <authorList>
            <person name="Whitman W."/>
        </authorList>
    </citation>
    <scope>NUCLEOTIDE SEQUENCE [LARGE SCALE GENOMIC DNA]</scope>
    <source>
        <strain evidence="2 3">CECT 8840</strain>
    </source>
</reference>
<proteinExistence type="predicted"/>
<dbReference type="EMBL" id="JACHJP010000007">
    <property type="protein sequence ID" value="MBB4918488.1"/>
    <property type="molecule type" value="Genomic_DNA"/>
</dbReference>
<keyword evidence="3" id="KW-1185">Reference proteome</keyword>
<dbReference type="AlphaFoldDB" id="A0A7W7QRY3"/>
<gene>
    <name evidence="2" type="ORF">FHS44_005618</name>
</gene>
<accession>A0A7W7QRY3</accession>
<dbReference type="Proteomes" id="UP000552644">
    <property type="component" value="Unassembled WGS sequence"/>
</dbReference>
<sequence>MSEYQYYEFVAIDRPLTAGQQAEVRALSTRARITATGFVNEYEWGDFKGSPRAMMERYYDAHLYLSNWGTHRVMLRLPRTLLDPAVAGRHTVEDRVDSWTSGEHVILEMVSEEEEEDWEDDIEGSLSSIVGVRAELAAGDPRPLYLAWLSAGRDGEGSAPPVPPGLGSLTAAQRALADFLRVDDDLLTVAAEVGGAVDVDHAALATWIGGLPERQRNALLLRVATDEAAHVRAELLRDFHGRETVAERPVWTARELADAAAVRRKERLREERLRRERERVRRERQEELARERRLDELAGNPDEAWGRVESLVGTRKPREYGQAVELLRDLWALARREDDLGVFTGRLVLLRERHRGKSSLIRRLDEAGLPSA</sequence>
<dbReference type="RefSeq" id="WP_184719826.1">
    <property type="nucleotide sequence ID" value="NZ_JACHJP010000007.1"/>
</dbReference>
<protein>
    <submittedName>
        <fullName evidence="2">Uncharacterized protein</fullName>
    </submittedName>
</protein>
<comment type="caution">
    <text evidence="2">The sequence shown here is derived from an EMBL/GenBank/DDBJ whole genome shotgun (WGS) entry which is preliminary data.</text>
</comment>
<organism evidence="2 3">
    <name type="scientific">Streptosporangium saharense</name>
    <dbReference type="NCBI Taxonomy" id="1706840"/>
    <lineage>
        <taxon>Bacteria</taxon>
        <taxon>Bacillati</taxon>
        <taxon>Actinomycetota</taxon>
        <taxon>Actinomycetes</taxon>
        <taxon>Streptosporangiales</taxon>
        <taxon>Streptosporangiaceae</taxon>
        <taxon>Streptosporangium</taxon>
    </lineage>
</organism>
<feature type="coiled-coil region" evidence="1">
    <location>
        <begin position="263"/>
        <end position="290"/>
    </location>
</feature>
<evidence type="ECO:0000313" key="3">
    <source>
        <dbReference type="Proteomes" id="UP000552644"/>
    </source>
</evidence>